<accession>A0ABP4Z0V9</accession>
<dbReference type="RefSeq" id="WP_344139917.1">
    <property type="nucleotide sequence ID" value="NZ_BAAALT010000283.1"/>
</dbReference>
<gene>
    <name evidence="2" type="ORF">GCM10009682_60800</name>
</gene>
<sequence length="62" mass="6618">MSTEVNEPNEYGFSGEGTTPEPEPDQEDQLHAEAEAIAVPSDDLTDPLSNALLDLTGADDEE</sequence>
<evidence type="ECO:0000313" key="3">
    <source>
        <dbReference type="Proteomes" id="UP001500218"/>
    </source>
</evidence>
<organism evidence="2 3">
    <name type="scientific">Luedemannella flava</name>
    <dbReference type="NCBI Taxonomy" id="349316"/>
    <lineage>
        <taxon>Bacteria</taxon>
        <taxon>Bacillati</taxon>
        <taxon>Actinomycetota</taxon>
        <taxon>Actinomycetes</taxon>
        <taxon>Micromonosporales</taxon>
        <taxon>Micromonosporaceae</taxon>
        <taxon>Luedemannella</taxon>
    </lineage>
</organism>
<feature type="region of interest" description="Disordered" evidence="1">
    <location>
        <begin position="1"/>
        <end position="62"/>
    </location>
</feature>
<dbReference type="EMBL" id="BAAALT010000283">
    <property type="protein sequence ID" value="GAA1834295.1"/>
    <property type="molecule type" value="Genomic_DNA"/>
</dbReference>
<keyword evidence="3" id="KW-1185">Reference proteome</keyword>
<comment type="caution">
    <text evidence="2">The sequence shown here is derived from an EMBL/GenBank/DDBJ whole genome shotgun (WGS) entry which is preliminary data.</text>
</comment>
<proteinExistence type="predicted"/>
<evidence type="ECO:0000256" key="1">
    <source>
        <dbReference type="SAM" id="MobiDB-lite"/>
    </source>
</evidence>
<protein>
    <submittedName>
        <fullName evidence="2">Uncharacterized protein</fullName>
    </submittedName>
</protein>
<evidence type="ECO:0000313" key="2">
    <source>
        <dbReference type="EMBL" id="GAA1834295.1"/>
    </source>
</evidence>
<dbReference type="Proteomes" id="UP001500218">
    <property type="component" value="Unassembled WGS sequence"/>
</dbReference>
<reference evidence="3" key="1">
    <citation type="journal article" date="2019" name="Int. J. Syst. Evol. Microbiol.">
        <title>The Global Catalogue of Microorganisms (GCM) 10K type strain sequencing project: providing services to taxonomists for standard genome sequencing and annotation.</title>
        <authorList>
            <consortium name="The Broad Institute Genomics Platform"/>
            <consortium name="The Broad Institute Genome Sequencing Center for Infectious Disease"/>
            <person name="Wu L."/>
            <person name="Ma J."/>
        </authorList>
    </citation>
    <scope>NUCLEOTIDE SEQUENCE [LARGE SCALE GENOMIC DNA]</scope>
    <source>
        <strain evidence="3">JCM 13250</strain>
    </source>
</reference>
<name>A0ABP4Z0V9_9ACTN</name>